<dbReference type="EMBL" id="JAKIKU010000004">
    <property type="protein sequence ID" value="MCL1045464.1"/>
    <property type="molecule type" value="Genomic_DNA"/>
</dbReference>
<comment type="caution">
    <text evidence="1">The sequence shown here is derived from an EMBL/GenBank/DDBJ whole genome shotgun (WGS) entry which is preliminary data.</text>
</comment>
<evidence type="ECO:0000313" key="1">
    <source>
        <dbReference type="EMBL" id="MCL1045464.1"/>
    </source>
</evidence>
<gene>
    <name evidence="1" type="ORF">L2737_09010</name>
</gene>
<sequence>MNIRIMNTRMKLVVMMSITAMLLSVSVSPVYAGKVVVRKASEPFDAFAVRDQVQQDHQWQEMLRMQQQIQILQALPVGCLPIAVPYRYFSCSGNAYRPYSYQDQELYIQIDEPSSQQVPRKPSQKP</sequence>
<dbReference type="RefSeq" id="WP_229369186.1">
    <property type="nucleotide sequence ID" value="NZ_JAKIKU010000004.1"/>
</dbReference>
<evidence type="ECO:0000313" key="2">
    <source>
        <dbReference type="Proteomes" id="UP001202134"/>
    </source>
</evidence>
<organism evidence="1 2">
    <name type="scientific">Shewanella electrodiphila</name>
    <dbReference type="NCBI Taxonomy" id="934143"/>
    <lineage>
        <taxon>Bacteria</taxon>
        <taxon>Pseudomonadati</taxon>
        <taxon>Pseudomonadota</taxon>
        <taxon>Gammaproteobacteria</taxon>
        <taxon>Alteromonadales</taxon>
        <taxon>Shewanellaceae</taxon>
        <taxon>Shewanella</taxon>
    </lineage>
</organism>
<reference evidence="1 2" key="1">
    <citation type="submission" date="2022-01" db="EMBL/GenBank/DDBJ databases">
        <title>Whole genome-based taxonomy of the Shewanellaceae.</title>
        <authorList>
            <person name="Martin-Rodriguez A.J."/>
        </authorList>
    </citation>
    <scope>NUCLEOTIDE SEQUENCE [LARGE SCALE GENOMIC DNA]</scope>
    <source>
        <strain evidence="1 2">DSM 24955</strain>
    </source>
</reference>
<proteinExistence type="predicted"/>
<keyword evidence="2" id="KW-1185">Reference proteome</keyword>
<accession>A0ABT0KPB4</accession>
<protein>
    <submittedName>
        <fullName evidence="1">Uncharacterized protein</fullName>
    </submittedName>
</protein>
<dbReference type="Proteomes" id="UP001202134">
    <property type="component" value="Unassembled WGS sequence"/>
</dbReference>
<name>A0ABT0KPB4_9GAMM</name>